<evidence type="ECO:0000313" key="3">
    <source>
        <dbReference type="Proteomes" id="UP001162131"/>
    </source>
</evidence>
<reference evidence="2" key="1">
    <citation type="submission" date="2021-09" db="EMBL/GenBank/DDBJ databases">
        <authorList>
            <consortium name="AG Swart"/>
            <person name="Singh M."/>
            <person name="Singh A."/>
            <person name="Seah K."/>
            <person name="Emmerich C."/>
        </authorList>
    </citation>
    <scope>NUCLEOTIDE SEQUENCE</scope>
    <source>
        <strain evidence="2">ATCC30299</strain>
    </source>
</reference>
<dbReference type="AlphaFoldDB" id="A0AAU9KDP2"/>
<dbReference type="EMBL" id="CAJZBQ010000057">
    <property type="protein sequence ID" value="CAG9333736.1"/>
    <property type="molecule type" value="Genomic_DNA"/>
</dbReference>
<evidence type="ECO:0000256" key="1">
    <source>
        <dbReference type="SAM" id="MobiDB-lite"/>
    </source>
</evidence>
<dbReference type="Proteomes" id="UP001162131">
    <property type="component" value="Unassembled WGS sequence"/>
</dbReference>
<proteinExistence type="predicted"/>
<organism evidence="2 3">
    <name type="scientific">Blepharisma stoltei</name>
    <dbReference type="NCBI Taxonomy" id="1481888"/>
    <lineage>
        <taxon>Eukaryota</taxon>
        <taxon>Sar</taxon>
        <taxon>Alveolata</taxon>
        <taxon>Ciliophora</taxon>
        <taxon>Postciliodesmatophora</taxon>
        <taxon>Heterotrichea</taxon>
        <taxon>Heterotrichida</taxon>
        <taxon>Blepharismidae</taxon>
        <taxon>Blepharisma</taxon>
    </lineage>
</organism>
<name>A0AAU9KDP2_9CILI</name>
<sequence>MSERTKFCKSRSSVIVAPIQKPRITKRLSFPDIPLELPKLKLSCRSVTFPIIKRDRVSMIIQDLHRQQGTQSPRSPDSGNKSSSSLWLEKLPTTIKKEVKAFRIKKRFQNMNDFNRRIPQDDPLECYYENLPYIEDVLQENREKHYQKMSKLILPVYEESNESVEMAV</sequence>
<feature type="compositionally biased region" description="Polar residues" evidence="1">
    <location>
        <begin position="67"/>
        <end position="86"/>
    </location>
</feature>
<protein>
    <submittedName>
        <fullName evidence="2">Uncharacterized protein</fullName>
    </submittedName>
</protein>
<feature type="region of interest" description="Disordered" evidence="1">
    <location>
        <begin position="65"/>
        <end position="88"/>
    </location>
</feature>
<comment type="caution">
    <text evidence="2">The sequence shown here is derived from an EMBL/GenBank/DDBJ whole genome shotgun (WGS) entry which is preliminary data.</text>
</comment>
<evidence type="ECO:0000313" key="2">
    <source>
        <dbReference type="EMBL" id="CAG9333736.1"/>
    </source>
</evidence>
<keyword evidence="3" id="KW-1185">Reference proteome</keyword>
<accession>A0AAU9KDP2</accession>
<gene>
    <name evidence="2" type="ORF">BSTOLATCC_MIC59552</name>
</gene>